<protein>
    <submittedName>
        <fullName evidence="2">CLUMA_CG019424, isoform A</fullName>
    </submittedName>
</protein>
<feature type="compositionally biased region" description="Polar residues" evidence="1">
    <location>
        <begin position="41"/>
        <end position="58"/>
    </location>
</feature>
<accession>A0A1J1J359</accession>
<sequence>MEQNLSTVQLNLNRVNENALVSTKIAMEATPRKIPFRDNTNKTSELQKSAVKSKSTSDFASPQKKQLALDDLDDFGVDFEFPSDKDCFCCGKDHRSLGEIWGEGLALSEEFLDRMASMDDKIPYDDEDRSVSPEPEIKFLDIIESDVESVHEMKIPFDESLYTTAVDFDDGCLDVSKHQASDVNSSLVIPEMDLESNNGDSLDSSLDSSLVIPEMDLESDNGDSLDSSLDSSFEIPEINFESDYEDNSIISHW</sequence>
<feature type="region of interest" description="Disordered" evidence="1">
    <location>
        <begin position="33"/>
        <end position="58"/>
    </location>
</feature>
<evidence type="ECO:0000313" key="3">
    <source>
        <dbReference type="Proteomes" id="UP000183832"/>
    </source>
</evidence>
<reference evidence="2 3" key="1">
    <citation type="submission" date="2015-04" db="EMBL/GenBank/DDBJ databases">
        <authorList>
            <person name="Syromyatnikov M.Y."/>
            <person name="Popov V.N."/>
        </authorList>
    </citation>
    <scope>NUCLEOTIDE SEQUENCE [LARGE SCALE GENOMIC DNA]</scope>
</reference>
<dbReference type="AlphaFoldDB" id="A0A1J1J359"/>
<keyword evidence="3" id="KW-1185">Reference proteome</keyword>
<evidence type="ECO:0000313" key="2">
    <source>
        <dbReference type="EMBL" id="CRL06808.1"/>
    </source>
</evidence>
<dbReference type="OrthoDB" id="7800476at2759"/>
<name>A0A1J1J359_9DIPT</name>
<organism evidence="2 3">
    <name type="scientific">Clunio marinus</name>
    <dbReference type="NCBI Taxonomy" id="568069"/>
    <lineage>
        <taxon>Eukaryota</taxon>
        <taxon>Metazoa</taxon>
        <taxon>Ecdysozoa</taxon>
        <taxon>Arthropoda</taxon>
        <taxon>Hexapoda</taxon>
        <taxon>Insecta</taxon>
        <taxon>Pterygota</taxon>
        <taxon>Neoptera</taxon>
        <taxon>Endopterygota</taxon>
        <taxon>Diptera</taxon>
        <taxon>Nematocera</taxon>
        <taxon>Chironomoidea</taxon>
        <taxon>Chironomidae</taxon>
        <taxon>Clunio</taxon>
    </lineage>
</organism>
<evidence type="ECO:0000256" key="1">
    <source>
        <dbReference type="SAM" id="MobiDB-lite"/>
    </source>
</evidence>
<dbReference type="EMBL" id="CVRI01000067">
    <property type="protein sequence ID" value="CRL06808.1"/>
    <property type="molecule type" value="Genomic_DNA"/>
</dbReference>
<gene>
    <name evidence="2" type="ORF">CLUMA_CG019424</name>
</gene>
<proteinExistence type="predicted"/>
<dbReference type="Proteomes" id="UP000183832">
    <property type="component" value="Unassembled WGS sequence"/>
</dbReference>